<protein>
    <submittedName>
        <fullName evidence="1">Uncharacterized protein</fullName>
    </submittedName>
</protein>
<accession>A0A9P6ANC0</accession>
<dbReference type="EMBL" id="MU129069">
    <property type="protein sequence ID" value="KAF9507946.1"/>
    <property type="molecule type" value="Genomic_DNA"/>
</dbReference>
<dbReference type="Proteomes" id="UP000886523">
    <property type="component" value="Unassembled WGS sequence"/>
</dbReference>
<evidence type="ECO:0000313" key="1">
    <source>
        <dbReference type="EMBL" id="KAF9507946.1"/>
    </source>
</evidence>
<name>A0A9P6ANC0_9AGAM</name>
<evidence type="ECO:0000313" key="2">
    <source>
        <dbReference type="Proteomes" id="UP000886523"/>
    </source>
</evidence>
<gene>
    <name evidence="1" type="ORF">BS47DRAFT_1351016</name>
</gene>
<organism evidence="1 2">
    <name type="scientific">Hydnum rufescens UP504</name>
    <dbReference type="NCBI Taxonomy" id="1448309"/>
    <lineage>
        <taxon>Eukaryota</taxon>
        <taxon>Fungi</taxon>
        <taxon>Dikarya</taxon>
        <taxon>Basidiomycota</taxon>
        <taxon>Agaricomycotina</taxon>
        <taxon>Agaricomycetes</taxon>
        <taxon>Cantharellales</taxon>
        <taxon>Hydnaceae</taxon>
        <taxon>Hydnum</taxon>
    </lineage>
</organism>
<dbReference type="AlphaFoldDB" id="A0A9P6ANC0"/>
<reference evidence="1" key="1">
    <citation type="journal article" date="2020" name="Nat. Commun.">
        <title>Large-scale genome sequencing of mycorrhizal fungi provides insights into the early evolution of symbiotic traits.</title>
        <authorList>
            <person name="Miyauchi S."/>
            <person name="Kiss E."/>
            <person name="Kuo A."/>
            <person name="Drula E."/>
            <person name="Kohler A."/>
            <person name="Sanchez-Garcia M."/>
            <person name="Morin E."/>
            <person name="Andreopoulos B."/>
            <person name="Barry K.W."/>
            <person name="Bonito G."/>
            <person name="Buee M."/>
            <person name="Carver A."/>
            <person name="Chen C."/>
            <person name="Cichocki N."/>
            <person name="Clum A."/>
            <person name="Culley D."/>
            <person name="Crous P.W."/>
            <person name="Fauchery L."/>
            <person name="Girlanda M."/>
            <person name="Hayes R.D."/>
            <person name="Keri Z."/>
            <person name="LaButti K."/>
            <person name="Lipzen A."/>
            <person name="Lombard V."/>
            <person name="Magnuson J."/>
            <person name="Maillard F."/>
            <person name="Murat C."/>
            <person name="Nolan M."/>
            <person name="Ohm R.A."/>
            <person name="Pangilinan J."/>
            <person name="Pereira M.F."/>
            <person name="Perotto S."/>
            <person name="Peter M."/>
            <person name="Pfister S."/>
            <person name="Riley R."/>
            <person name="Sitrit Y."/>
            <person name="Stielow J.B."/>
            <person name="Szollosi G."/>
            <person name="Zifcakova L."/>
            <person name="Stursova M."/>
            <person name="Spatafora J.W."/>
            <person name="Tedersoo L."/>
            <person name="Vaario L.M."/>
            <person name="Yamada A."/>
            <person name="Yan M."/>
            <person name="Wang P."/>
            <person name="Xu J."/>
            <person name="Bruns T."/>
            <person name="Baldrian P."/>
            <person name="Vilgalys R."/>
            <person name="Dunand C."/>
            <person name="Henrissat B."/>
            <person name="Grigoriev I.V."/>
            <person name="Hibbett D."/>
            <person name="Nagy L.G."/>
            <person name="Martin F.M."/>
        </authorList>
    </citation>
    <scope>NUCLEOTIDE SEQUENCE</scope>
    <source>
        <strain evidence="1">UP504</strain>
    </source>
</reference>
<sequence length="71" mass="7997">MISRRQEHTIVLHASRIVIPAQSICGLTCTHSNPLPMDAIRLTIQFELVNSLVDSVVHGNFVPDEYHKPYS</sequence>
<keyword evidence="2" id="KW-1185">Reference proteome</keyword>
<comment type="caution">
    <text evidence="1">The sequence shown here is derived from an EMBL/GenBank/DDBJ whole genome shotgun (WGS) entry which is preliminary data.</text>
</comment>
<proteinExistence type="predicted"/>